<protein>
    <submittedName>
        <fullName evidence="9">Biopolymer transporter ExbD</fullName>
    </submittedName>
</protein>
<dbReference type="PANTHER" id="PTHR30558:SF7">
    <property type="entry name" value="TOL-PAL SYSTEM PROTEIN TOLR"/>
    <property type="match status" value="1"/>
</dbReference>
<feature type="transmembrane region" description="Helical" evidence="8">
    <location>
        <begin position="21"/>
        <end position="46"/>
    </location>
</feature>
<comment type="subcellular location">
    <subcellularLocation>
        <location evidence="1">Cell membrane</location>
        <topology evidence="1">Single-pass membrane protein</topology>
    </subcellularLocation>
    <subcellularLocation>
        <location evidence="7">Cell membrane</location>
        <topology evidence="7">Single-pass type II membrane protein</topology>
    </subcellularLocation>
</comment>
<dbReference type="Gene3D" id="3.30.420.270">
    <property type="match status" value="1"/>
</dbReference>
<evidence type="ECO:0000256" key="3">
    <source>
        <dbReference type="ARBA" id="ARBA00022475"/>
    </source>
</evidence>
<evidence type="ECO:0000256" key="2">
    <source>
        <dbReference type="ARBA" id="ARBA00005811"/>
    </source>
</evidence>
<keyword evidence="3" id="KW-1003">Cell membrane</keyword>
<evidence type="ECO:0000256" key="4">
    <source>
        <dbReference type="ARBA" id="ARBA00022692"/>
    </source>
</evidence>
<keyword evidence="5 8" id="KW-1133">Transmembrane helix</keyword>
<sequence>MGGARAHRGYRGRRQRRQLNARINITPLVDVMLVLLIVFMIAAPLLSVGVPVELPKTDAKSLPSQQEPLTITVDKDGKIFLQNTPISLEELTPKLVAMSKNGYEERIYLRGDENGNYGPVMKVMASINAAGFTNIGLVTDPISK</sequence>
<comment type="similarity">
    <text evidence="2 7">Belongs to the ExbD/TolR family.</text>
</comment>
<keyword evidence="6 8" id="KW-0472">Membrane</keyword>
<evidence type="ECO:0000313" key="9">
    <source>
        <dbReference type="EMBL" id="HHL42853.1"/>
    </source>
</evidence>
<accession>A0A7C5LZ96</accession>
<evidence type="ECO:0000256" key="5">
    <source>
        <dbReference type="ARBA" id="ARBA00022989"/>
    </source>
</evidence>
<dbReference type="GO" id="GO:0022857">
    <property type="term" value="F:transmembrane transporter activity"/>
    <property type="evidence" value="ECO:0007669"/>
    <property type="project" value="InterPro"/>
</dbReference>
<evidence type="ECO:0000256" key="7">
    <source>
        <dbReference type="RuleBase" id="RU003879"/>
    </source>
</evidence>
<evidence type="ECO:0000256" key="6">
    <source>
        <dbReference type="ARBA" id="ARBA00023136"/>
    </source>
</evidence>
<dbReference type="GO" id="GO:0015031">
    <property type="term" value="P:protein transport"/>
    <property type="evidence" value="ECO:0007669"/>
    <property type="project" value="UniProtKB-KW"/>
</dbReference>
<proteinExistence type="inferred from homology"/>
<dbReference type="PANTHER" id="PTHR30558">
    <property type="entry name" value="EXBD MEMBRANE COMPONENT OF PMF-DRIVEN MACROMOLECULE IMPORT SYSTEM"/>
    <property type="match status" value="1"/>
</dbReference>
<keyword evidence="7" id="KW-0813">Transport</keyword>
<dbReference type="AlphaFoldDB" id="A0A7C5LZ96"/>
<dbReference type="GO" id="GO:0005886">
    <property type="term" value="C:plasma membrane"/>
    <property type="evidence" value="ECO:0007669"/>
    <property type="project" value="UniProtKB-SubCell"/>
</dbReference>
<dbReference type="Pfam" id="PF02472">
    <property type="entry name" value="ExbD"/>
    <property type="match status" value="1"/>
</dbReference>
<organism evidence="9">
    <name type="scientific">Hellea balneolensis</name>
    <dbReference type="NCBI Taxonomy" id="287478"/>
    <lineage>
        <taxon>Bacteria</taxon>
        <taxon>Pseudomonadati</taxon>
        <taxon>Pseudomonadota</taxon>
        <taxon>Alphaproteobacteria</taxon>
        <taxon>Maricaulales</taxon>
        <taxon>Robiginitomaculaceae</taxon>
        <taxon>Hellea</taxon>
    </lineage>
</organism>
<dbReference type="EMBL" id="DRMJ01000223">
    <property type="protein sequence ID" value="HHL42853.1"/>
    <property type="molecule type" value="Genomic_DNA"/>
</dbReference>
<evidence type="ECO:0000256" key="8">
    <source>
        <dbReference type="SAM" id="Phobius"/>
    </source>
</evidence>
<evidence type="ECO:0000256" key="1">
    <source>
        <dbReference type="ARBA" id="ARBA00004162"/>
    </source>
</evidence>
<keyword evidence="7" id="KW-0653">Protein transport</keyword>
<dbReference type="Proteomes" id="UP000885830">
    <property type="component" value="Unassembled WGS sequence"/>
</dbReference>
<reference evidence="9" key="1">
    <citation type="journal article" date="2020" name="mSystems">
        <title>Genome- and Community-Level Interaction Insights into Carbon Utilization and Element Cycling Functions of Hydrothermarchaeota in Hydrothermal Sediment.</title>
        <authorList>
            <person name="Zhou Z."/>
            <person name="Liu Y."/>
            <person name="Xu W."/>
            <person name="Pan J."/>
            <person name="Luo Z.H."/>
            <person name="Li M."/>
        </authorList>
    </citation>
    <scope>NUCLEOTIDE SEQUENCE [LARGE SCALE GENOMIC DNA]</scope>
    <source>
        <strain evidence="9">HyVt-485</strain>
    </source>
</reference>
<comment type="caution">
    <text evidence="9">The sequence shown here is derived from an EMBL/GenBank/DDBJ whole genome shotgun (WGS) entry which is preliminary data.</text>
</comment>
<name>A0A7C5LZ96_9PROT</name>
<gene>
    <name evidence="9" type="ORF">ENJ42_04480</name>
</gene>
<dbReference type="InterPro" id="IPR003400">
    <property type="entry name" value="ExbD"/>
</dbReference>
<keyword evidence="4 7" id="KW-0812">Transmembrane</keyword>